<evidence type="ECO:0000313" key="5">
    <source>
        <dbReference type="EMBL" id="ETV92686.1"/>
    </source>
</evidence>
<dbReference type="VEuPathDB" id="FungiDB:H310_13124"/>
<organism evidence="5">
    <name type="scientific">Aphanomyces invadans</name>
    <dbReference type="NCBI Taxonomy" id="157072"/>
    <lineage>
        <taxon>Eukaryota</taxon>
        <taxon>Sar</taxon>
        <taxon>Stramenopiles</taxon>
        <taxon>Oomycota</taxon>
        <taxon>Saprolegniomycetes</taxon>
        <taxon>Saprolegniales</taxon>
        <taxon>Verrucalvaceae</taxon>
        <taxon>Aphanomyces</taxon>
    </lineage>
</organism>
<evidence type="ECO:0000256" key="1">
    <source>
        <dbReference type="ARBA" id="ARBA00022593"/>
    </source>
</evidence>
<dbReference type="GO" id="GO:0016559">
    <property type="term" value="P:peroxisome fission"/>
    <property type="evidence" value="ECO:0007669"/>
    <property type="project" value="InterPro"/>
</dbReference>
<keyword evidence="3" id="KW-0576">Peroxisome</keyword>
<dbReference type="OrthoDB" id="411017at2759"/>
<name>A0A024TGG3_9STRA</name>
<evidence type="ECO:0000256" key="2">
    <source>
        <dbReference type="ARBA" id="ARBA00023136"/>
    </source>
</evidence>
<dbReference type="GO" id="GO:0005778">
    <property type="term" value="C:peroxisomal membrane"/>
    <property type="evidence" value="ECO:0007669"/>
    <property type="project" value="UniProtKB-SubCell"/>
</dbReference>
<dbReference type="PANTHER" id="PTHR12652:SF50">
    <property type="entry name" value="PEROXIN 11"/>
    <property type="match status" value="1"/>
</dbReference>
<keyword evidence="2" id="KW-0472">Membrane</keyword>
<dbReference type="STRING" id="157072.A0A024TGG3"/>
<sequence>MVTMPLPAATADMSTSPAARATSFLETSGSMKLVQNTADDQLPPTPKVDTHTVVPFVSAVLPWLYIVHHINAKQLDRVLAILAKSDGRDKACKIIQYMCKLAMAVNQQKYKPAVGTLARQLSGTRRVLRLGRCLKFFPNFVDAGCEPVGWRRTVATLSAVVGGAGDVGDDVCWISDMNLLSASVATSLEIWIDRLWFATVACDVPLNTADLLDARRAFLEAVQRLDQTKESAVALHNCRAKYLSVWLSQVKLLADFLHSTRRAFDWPTASPLQDAVCGLVSASCAMTKLWQPAVLRKQDMAR</sequence>
<protein>
    <submittedName>
        <fullName evidence="5">Uncharacterized protein</fullName>
    </submittedName>
</protein>
<reference evidence="5" key="1">
    <citation type="submission" date="2013-12" db="EMBL/GenBank/DDBJ databases">
        <title>The Genome Sequence of Aphanomyces invadans NJM9701.</title>
        <authorList>
            <consortium name="The Broad Institute Genomics Platform"/>
            <person name="Russ C."/>
            <person name="Tyler B."/>
            <person name="van West P."/>
            <person name="Dieguez-Uribeondo J."/>
            <person name="Young S.K."/>
            <person name="Zeng Q."/>
            <person name="Gargeya S."/>
            <person name="Fitzgerald M."/>
            <person name="Abouelleil A."/>
            <person name="Alvarado L."/>
            <person name="Chapman S.B."/>
            <person name="Gainer-Dewar J."/>
            <person name="Goldberg J."/>
            <person name="Griggs A."/>
            <person name="Gujja S."/>
            <person name="Hansen M."/>
            <person name="Howarth C."/>
            <person name="Imamovic A."/>
            <person name="Ireland A."/>
            <person name="Larimer J."/>
            <person name="McCowan C."/>
            <person name="Murphy C."/>
            <person name="Pearson M."/>
            <person name="Poon T.W."/>
            <person name="Priest M."/>
            <person name="Roberts A."/>
            <person name="Saif S."/>
            <person name="Shea T."/>
            <person name="Sykes S."/>
            <person name="Wortman J."/>
            <person name="Nusbaum C."/>
            <person name="Birren B."/>
        </authorList>
    </citation>
    <scope>NUCLEOTIDE SEQUENCE [LARGE SCALE GENOMIC DNA]</scope>
    <source>
        <strain evidence="5">NJM9701</strain>
    </source>
</reference>
<keyword evidence="1" id="KW-0962">Peroxisome biogenesis</keyword>
<proteinExistence type="predicted"/>
<dbReference type="AlphaFoldDB" id="A0A024TGG3"/>
<evidence type="ECO:0000256" key="3">
    <source>
        <dbReference type="ARBA" id="ARBA00023140"/>
    </source>
</evidence>
<dbReference type="InterPro" id="IPR008733">
    <property type="entry name" value="PEX11"/>
</dbReference>
<comment type="subcellular location">
    <subcellularLocation>
        <location evidence="4">Peroxisome membrane</location>
    </subcellularLocation>
</comment>
<dbReference type="Pfam" id="PF05648">
    <property type="entry name" value="PEX11"/>
    <property type="match status" value="1"/>
</dbReference>
<gene>
    <name evidence="5" type="ORF">H310_13124</name>
</gene>
<dbReference type="EMBL" id="KI913998">
    <property type="protein sequence ID" value="ETV92686.1"/>
    <property type="molecule type" value="Genomic_DNA"/>
</dbReference>
<dbReference type="RefSeq" id="XP_008878722.1">
    <property type="nucleotide sequence ID" value="XM_008880500.1"/>
</dbReference>
<dbReference type="GeneID" id="20090174"/>
<evidence type="ECO:0000256" key="4">
    <source>
        <dbReference type="ARBA" id="ARBA00046271"/>
    </source>
</evidence>
<dbReference type="PANTHER" id="PTHR12652">
    <property type="entry name" value="PEROXISOMAL BIOGENESIS FACTOR 11"/>
    <property type="match status" value="1"/>
</dbReference>
<accession>A0A024TGG3</accession>